<dbReference type="EMBL" id="JAJSOF020000011">
    <property type="protein sequence ID" value="KAJ4444155.1"/>
    <property type="molecule type" value="Genomic_DNA"/>
</dbReference>
<sequence>MSNNSMANRIFEFLLKIPSFITNSIDAITSADDKSGFLPRQQSECQVRGFVVFCVLPFMMPPAKFLKVVAFCLRQIRTLCRKCGYQVSVELVINSAACEWNQRVTDIFTFSSFAKTLTGGQEFLEGKKSGNLLAGCASYLHYISDILIPYSWRNNQKNPNQVITPNGNRTYDQALLRTRPILELLMIRFSPERLFTRFQSETSGYLRLMPRRLYVCCGADIHFPLSIPLIGSDFLTADRMMKAS</sequence>
<comment type="caution">
    <text evidence="1">The sequence shown here is derived from an EMBL/GenBank/DDBJ whole genome shotgun (WGS) entry which is preliminary data.</text>
</comment>
<dbReference type="Proteomes" id="UP001148838">
    <property type="component" value="Unassembled WGS sequence"/>
</dbReference>
<evidence type="ECO:0000313" key="1">
    <source>
        <dbReference type="EMBL" id="KAJ4444155.1"/>
    </source>
</evidence>
<keyword evidence="2" id="KW-1185">Reference proteome</keyword>
<gene>
    <name evidence="1" type="ORF">ANN_05944</name>
</gene>
<organism evidence="1 2">
    <name type="scientific">Periplaneta americana</name>
    <name type="common">American cockroach</name>
    <name type="synonym">Blatta americana</name>
    <dbReference type="NCBI Taxonomy" id="6978"/>
    <lineage>
        <taxon>Eukaryota</taxon>
        <taxon>Metazoa</taxon>
        <taxon>Ecdysozoa</taxon>
        <taxon>Arthropoda</taxon>
        <taxon>Hexapoda</taxon>
        <taxon>Insecta</taxon>
        <taxon>Pterygota</taxon>
        <taxon>Neoptera</taxon>
        <taxon>Polyneoptera</taxon>
        <taxon>Dictyoptera</taxon>
        <taxon>Blattodea</taxon>
        <taxon>Blattoidea</taxon>
        <taxon>Blattidae</taxon>
        <taxon>Blattinae</taxon>
        <taxon>Periplaneta</taxon>
    </lineage>
</organism>
<accession>A0ABQ8TE82</accession>
<proteinExistence type="predicted"/>
<reference evidence="1 2" key="1">
    <citation type="journal article" date="2022" name="Allergy">
        <title>Genome assembly and annotation of Periplaneta americana reveal a comprehensive cockroach allergen profile.</title>
        <authorList>
            <person name="Wang L."/>
            <person name="Xiong Q."/>
            <person name="Saelim N."/>
            <person name="Wang L."/>
            <person name="Nong W."/>
            <person name="Wan A.T."/>
            <person name="Shi M."/>
            <person name="Liu X."/>
            <person name="Cao Q."/>
            <person name="Hui J.H.L."/>
            <person name="Sookrung N."/>
            <person name="Leung T.F."/>
            <person name="Tungtrongchitr A."/>
            <person name="Tsui S.K.W."/>
        </authorList>
    </citation>
    <scope>NUCLEOTIDE SEQUENCE [LARGE SCALE GENOMIC DNA]</scope>
    <source>
        <strain evidence="1">PWHHKU_190912</strain>
    </source>
</reference>
<name>A0ABQ8TE82_PERAM</name>
<protein>
    <submittedName>
        <fullName evidence="1">Uncharacterized protein</fullName>
    </submittedName>
</protein>
<evidence type="ECO:0000313" key="2">
    <source>
        <dbReference type="Proteomes" id="UP001148838"/>
    </source>
</evidence>